<keyword evidence="4 5" id="KW-0472">Membrane</keyword>
<feature type="transmembrane region" description="Helical" evidence="5">
    <location>
        <begin position="53"/>
        <end position="73"/>
    </location>
</feature>
<feature type="transmembrane region" description="Helical" evidence="5">
    <location>
        <begin position="126"/>
        <end position="144"/>
    </location>
</feature>
<dbReference type="STRING" id="1121937.GCA_000423125_02125"/>
<comment type="caution">
    <text evidence="7">The sequence shown here is derived from an EMBL/GenBank/DDBJ whole genome shotgun (WGS) entry which is preliminary data.</text>
</comment>
<keyword evidence="2 5" id="KW-0812">Transmembrane</keyword>
<feature type="transmembrane region" description="Helical" evidence="5">
    <location>
        <begin position="94"/>
        <end position="114"/>
    </location>
</feature>
<evidence type="ECO:0000256" key="5">
    <source>
        <dbReference type="SAM" id="Phobius"/>
    </source>
</evidence>
<organism evidence="7 8">
    <name type="scientific">Haliea salexigens</name>
    <dbReference type="NCBI Taxonomy" id="287487"/>
    <lineage>
        <taxon>Bacteria</taxon>
        <taxon>Pseudomonadati</taxon>
        <taxon>Pseudomonadota</taxon>
        <taxon>Gammaproteobacteria</taxon>
        <taxon>Cellvibrionales</taxon>
        <taxon>Halieaceae</taxon>
        <taxon>Haliea</taxon>
    </lineage>
</organism>
<dbReference type="AlphaFoldDB" id="A0A3C1KMP4"/>
<name>A0A3C1KMP4_9GAMM</name>
<reference evidence="7 8" key="1">
    <citation type="journal article" date="2018" name="Nat. Biotechnol.">
        <title>A standardized bacterial taxonomy based on genome phylogeny substantially revises the tree of life.</title>
        <authorList>
            <person name="Parks D.H."/>
            <person name="Chuvochina M."/>
            <person name="Waite D.W."/>
            <person name="Rinke C."/>
            <person name="Skarshewski A."/>
            <person name="Chaumeil P.A."/>
            <person name="Hugenholtz P."/>
        </authorList>
    </citation>
    <scope>NUCLEOTIDE SEQUENCE [LARGE SCALE GENOMIC DNA]</scope>
    <source>
        <strain evidence="7">UBA9158</strain>
    </source>
</reference>
<accession>A0A3C1KMP4</accession>
<evidence type="ECO:0000256" key="4">
    <source>
        <dbReference type="ARBA" id="ARBA00023136"/>
    </source>
</evidence>
<dbReference type="EMBL" id="DMND01000107">
    <property type="protein sequence ID" value="HAN27604.1"/>
    <property type="molecule type" value="Genomic_DNA"/>
</dbReference>
<feature type="transmembrane region" description="Helical" evidence="5">
    <location>
        <begin position="156"/>
        <end position="183"/>
    </location>
</feature>
<dbReference type="InterPro" id="IPR050911">
    <property type="entry name" value="DRAM/TMEM150_Autophagy_Mod"/>
</dbReference>
<evidence type="ECO:0000313" key="7">
    <source>
        <dbReference type="EMBL" id="HAN27604.1"/>
    </source>
</evidence>
<evidence type="ECO:0000259" key="6">
    <source>
        <dbReference type="Pfam" id="PF10277"/>
    </source>
</evidence>
<dbReference type="GO" id="GO:0012505">
    <property type="term" value="C:endomembrane system"/>
    <property type="evidence" value="ECO:0007669"/>
    <property type="project" value="UniProtKB-SubCell"/>
</dbReference>
<feature type="domain" description="CWH43-like N-terminal" evidence="6">
    <location>
        <begin position="3"/>
        <end position="203"/>
    </location>
</feature>
<evidence type="ECO:0000256" key="2">
    <source>
        <dbReference type="ARBA" id="ARBA00022692"/>
    </source>
</evidence>
<evidence type="ECO:0000313" key="8">
    <source>
        <dbReference type="Proteomes" id="UP000259273"/>
    </source>
</evidence>
<gene>
    <name evidence="7" type="ORF">DCP75_07770</name>
</gene>
<dbReference type="PANTHER" id="PTHR21324:SF2">
    <property type="entry name" value="EG:22E5.9 PROTEIN"/>
    <property type="match status" value="1"/>
</dbReference>
<dbReference type="PANTHER" id="PTHR21324">
    <property type="entry name" value="FASTING-INDUCIBLE INTEGRAL MEMBRANE PROTEIN TM6P1-RELATED"/>
    <property type="match status" value="1"/>
</dbReference>
<dbReference type="Pfam" id="PF10277">
    <property type="entry name" value="Frag1"/>
    <property type="match status" value="1"/>
</dbReference>
<proteinExistence type="predicted"/>
<dbReference type="InterPro" id="IPR019402">
    <property type="entry name" value="CWH43_N"/>
</dbReference>
<sequence length="227" mass="25345">MNLRLIALLAALLPFAAVHLTWLLAASQGHVDWCNPYLDSCTSISATGRQPPASYLFRATMLPAAVVLALYWWCNYAWLRALQGADGRIRRLRWMLWLGLLASVGLILYVTVLGEAGDAWRFQRRAGTVLFFSFTFLAQLLFAAELRRGSRRVAGISGLAASMYGVCCLLLALGLLTVVLQAWDGVLYDSVEDAFEWILSLLLQTNFLLGYLVWRRAGWRLQFVAGP</sequence>
<dbReference type="Proteomes" id="UP000259273">
    <property type="component" value="Unassembled WGS sequence"/>
</dbReference>
<keyword evidence="3 5" id="KW-1133">Transmembrane helix</keyword>
<comment type="subcellular location">
    <subcellularLocation>
        <location evidence="1">Endomembrane system</location>
        <topology evidence="1">Multi-pass membrane protein</topology>
    </subcellularLocation>
</comment>
<protein>
    <recommendedName>
        <fullName evidence="6">CWH43-like N-terminal domain-containing protein</fullName>
    </recommendedName>
</protein>
<feature type="transmembrane region" description="Helical" evidence="5">
    <location>
        <begin position="195"/>
        <end position="214"/>
    </location>
</feature>
<evidence type="ECO:0000256" key="3">
    <source>
        <dbReference type="ARBA" id="ARBA00022989"/>
    </source>
</evidence>
<evidence type="ECO:0000256" key="1">
    <source>
        <dbReference type="ARBA" id="ARBA00004127"/>
    </source>
</evidence>